<dbReference type="AlphaFoldDB" id="A0AA38YL07"/>
<dbReference type="InterPro" id="IPR053000">
    <property type="entry name" value="WSS1-like_metalloprotease"/>
</dbReference>
<evidence type="ECO:0000313" key="4">
    <source>
        <dbReference type="Proteomes" id="UP001168098"/>
    </source>
</evidence>
<evidence type="ECO:0000313" key="3">
    <source>
        <dbReference type="EMBL" id="KAJ9672366.1"/>
    </source>
</evidence>
<name>A0AA38YL07_VITRO</name>
<sequence>MNLGDLNKVWEVKPLKKAGEDEARKILERVAKHVQPIMRKHKWRVKLLSEFCPNNPALLGLNVGGGIRVKLRLRRPNRDWDFFPFDQILDTMLHELCHNVHGPHNADFYKLWDEIRKECEELMAKGITGTGEGFDLPGRRLGGFSRQPPVSSLRQTALAAAEKRARLGSLVPSGPKRLGGDSSIMDALSPIQAAAMAAERRLQDDIWCGSQSCEASEGGESSSDLSDKHVHREQSAGMSSHGSGRGALDLDVTSRKRSHETGNWPFSRSFSNHPDTCIMDLSMDVLQLQNPILNHDTRFKKVVNQINILFSHLLIVIQDQVLWIYPSVLQPLGLCLATMQLTILRNRLCGSVEFALC</sequence>
<evidence type="ECO:0000256" key="1">
    <source>
        <dbReference type="SAM" id="MobiDB-lite"/>
    </source>
</evidence>
<dbReference type="Proteomes" id="UP001168098">
    <property type="component" value="Unassembled WGS sequence"/>
</dbReference>
<dbReference type="GO" id="GO:0008237">
    <property type="term" value="F:metallopeptidase activity"/>
    <property type="evidence" value="ECO:0007669"/>
    <property type="project" value="TreeGrafter"/>
</dbReference>
<dbReference type="GO" id="GO:0006281">
    <property type="term" value="P:DNA repair"/>
    <property type="evidence" value="ECO:0007669"/>
    <property type="project" value="TreeGrafter"/>
</dbReference>
<dbReference type="Pfam" id="PF08325">
    <property type="entry name" value="WLM"/>
    <property type="match status" value="1"/>
</dbReference>
<proteinExistence type="predicted"/>
<feature type="compositionally biased region" description="Basic and acidic residues" evidence="1">
    <location>
        <begin position="225"/>
        <end position="234"/>
    </location>
</feature>
<dbReference type="PANTHER" id="PTHR46622:SF3">
    <property type="entry name" value="ZINC ION BINDING PROTEIN"/>
    <property type="match status" value="1"/>
</dbReference>
<accession>A0AA38YL07</accession>
<gene>
    <name evidence="3" type="ORF">PVL29_025832</name>
</gene>
<organism evidence="3 4">
    <name type="scientific">Vitis rotundifolia</name>
    <name type="common">Muscadine grape</name>
    <dbReference type="NCBI Taxonomy" id="103349"/>
    <lineage>
        <taxon>Eukaryota</taxon>
        <taxon>Viridiplantae</taxon>
        <taxon>Streptophyta</taxon>
        <taxon>Embryophyta</taxon>
        <taxon>Tracheophyta</taxon>
        <taxon>Spermatophyta</taxon>
        <taxon>Magnoliopsida</taxon>
        <taxon>eudicotyledons</taxon>
        <taxon>Gunneridae</taxon>
        <taxon>Pentapetalae</taxon>
        <taxon>rosids</taxon>
        <taxon>Vitales</taxon>
        <taxon>Vitaceae</taxon>
        <taxon>Viteae</taxon>
        <taxon>Vitis</taxon>
    </lineage>
</organism>
<dbReference type="PROSITE" id="PS51397">
    <property type="entry name" value="WLM"/>
    <property type="match status" value="1"/>
</dbReference>
<feature type="region of interest" description="Disordered" evidence="1">
    <location>
        <begin position="213"/>
        <end position="248"/>
    </location>
</feature>
<feature type="compositionally biased region" description="Low complexity" evidence="1">
    <location>
        <begin position="213"/>
        <end position="224"/>
    </location>
</feature>
<reference evidence="3 4" key="1">
    <citation type="journal article" date="2023" name="BMC Biotechnol.">
        <title>Vitis rotundifolia cv Carlos genome sequencing.</title>
        <authorList>
            <person name="Huff M."/>
            <person name="Hulse-Kemp A."/>
            <person name="Scheffler B."/>
            <person name="Youngblood R."/>
            <person name="Simpson S."/>
            <person name="Babiker E."/>
            <person name="Staton M."/>
        </authorList>
    </citation>
    <scope>NUCLEOTIDE SEQUENCE [LARGE SCALE GENOMIC DNA]</scope>
    <source>
        <tissue evidence="3">Leaf</tissue>
    </source>
</reference>
<dbReference type="InterPro" id="IPR013536">
    <property type="entry name" value="WLM_dom"/>
</dbReference>
<feature type="domain" description="WLM" evidence="2">
    <location>
        <begin position="1"/>
        <end position="203"/>
    </location>
</feature>
<dbReference type="PANTHER" id="PTHR46622">
    <property type="entry name" value="DNA-DEPENDENT METALLOPROTEASE WSS1"/>
    <property type="match status" value="1"/>
</dbReference>
<comment type="caution">
    <text evidence="3">The sequence shown here is derived from an EMBL/GenBank/DDBJ whole genome shotgun (WGS) entry which is preliminary data.</text>
</comment>
<dbReference type="GO" id="GO:0005634">
    <property type="term" value="C:nucleus"/>
    <property type="evidence" value="ECO:0007669"/>
    <property type="project" value="TreeGrafter"/>
</dbReference>
<dbReference type="EMBL" id="JARBHA010000019">
    <property type="protein sequence ID" value="KAJ9672366.1"/>
    <property type="molecule type" value="Genomic_DNA"/>
</dbReference>
<protein>
    <recommendedName>
        <fullName evidence="2">WLM domain-containing protein</fullName>
    </recommendedName>
</protein>
<evidence type="ECO:0000259" key="2">
    <source>
        <dbReference type="PROSITE" id="PS51397"/>
    </source>
</evidence>
<keyword evidence="4" id="KW-1185">Reference proteome</keyword>